<sequence>MDSRVSEIHDEDEYCGRDGEEDECGSEHGDTSESFGDDDVEPAYIQEEKGSSKREEIRPRPPKKVACLYLMKEGTSSTQVKEKLIQTIDPKEDGLRIRNLREI</sequence>
<evidence type="ECO:0000313" key="2">
    <source>
        <dbReference type="EMBL" id="KAJ8890041.1"/>
    </source>
</evidence>
<evidence type="ECO:0000313" key="3">
    <source>
        <dbReference type="Proteomes" id="UP001159363"/>
    </source>
</evidence>
<feature type="region of interest" description="Disordered" evidence="1">
    <location>
        <begin position="1"/>
        <end position="60"/>
    </location>
</feature>
<proteinExistence type="predicted"/>
<feature type="compositionally biased region" description="Basic and acidic residues" evidence="1">
    <location>
        <begin position="1"/>
        <end position="18"/>
    </location>
</feature>
<dbReference type="Proteomes" id="UP001159363">
    <property type="component" value="Chromosome 3"/>
</dbReference>
<protein>
    <submittedName>
        <fullName evidence="2">Uncharacterized protein</fullName>
    </submittedName>
</protein>
<accession>A0ABQ9I063</accession>
<reference evidence="2 3" key="1">
    <citation type="submission" date="2023-02" db="EMBL/GenBank/DDBJ databases">
        <title>LHISI_Scaffold_Assembly.</title>
        <authorList>
            <person name="Stuart O.P."/>
            <person name="Cleave R."/>
            <person name="Magrath M.J.L."/>
            <person name="Mikheyev A.S."/>
        </authorList>
    </citation>
    <scope>NUCLEOTIDE SEQUENCE [LARGE SCALE GENOMIC DNA]</scope>
    <source>
        <strain evidence="2">Daus_M_001</strain>
        <tissue evidence="2">Leg muscle</tissue>
    </source>
</reference>
<evidence type="ECO:0000256" key="1">
    <source>
        <dbReference type="SAM" id="MobiDB-lite"/>
    </source>
</evidence>
<gene>
    <name evidence="2" type="ORF">PR048_009547</name>
</gene>
<dbReference type="EMBL" id="JARBHB010000003">
    <property type="protein sequence ID" value="KAJ8890041.1"/>
    <property type="molecule type" value="Genomic_DNA"/>
</dbReference>
<name>A0ABQ9I063_9NEOP</name>
<keyword evidence="3" id="KW-1185">Reference proteome</keyword>
<feature type="compositionally biased region" description="Basic and acidic residues" evidence="1">
    <location>
        <begin position="46"/>
        <end position="59"/>
    </location>
</feature>
<organism evidence="2 3">
    <name type="scientific">Dryococelus australis</name>
    <dbReference type="NCBI Taxonomy" id="614101"/>
    <lineage>
        <taxon>Eukaryota</taxon>
        <taxon>Metazoa</taxon>
        <taxon>Ecdysozoa</taxon>
        <taxon>Arthropoda</taxon>
        <taxon>Hexapoda</taxon>
        <taxon>Insecta</taxon>
        <taxon>Pterygota</taxon>
        <taxon>Neoptera</taxon>
        <taxon>Polyneoptera</taxon>
        <taxon>Phasmatodea</taxon>
        <taxon>Verophasmatodea</taxon>
        <taxon>Anareolatae</taxon>
        <taxon>Phasmatidae</taxon>
        <taxon>Eurycanthinae</taxon>
        <taxon>Dryococelus</taxon>
    </lineage>
</organism>
<comment type="caution">
    <text evidence="2">The sequence shown here is derived from an EMBL/GenBank/DDBJ whole genome shotgun (WGS) entry which is preliminary data.</text>
</comment>